<accession>A0A0D9Y239</accession>
<reference evidence="1" key="1">
    <citation type="submission" date="2013-08" db="EMBL/GenBank/DDBJ databases">
        <title>Oryza genome evolution.</title>
        <authorList>
            <person name="Wing R.A."/>
            <person name="Panaud O."/>
            <person name="Oliveira A.C."/>
        </authorList>
    </citation>
    <scope>NUCLEOTIDE SEQUENCE</scope>
</reference>
<reference evidence="1" key="3">
    <citation type="submission" date="2018-05" db="EMBL/GenBank/DDBJ databases">
        <title>OgluRS3 (Oryza glumaepatula Reference Sequence Version 3).</title>
        <authorList>
            <person name="Zhang J."/>
            <person name="Kudrna D."/>
            <person name="Lee S."/>
            <person name="Talag J."/>
            <person name="Welchert J."/>
            <person name="Wing R.A."/>
        </authorList>
    </citation>
    <scope>NUCLEOTIDE SEQUENCE [LARGE SCALE GENOMIC DNA]</scope>
</reference>
<dbReference type="EnsemblPlants" id="OGLUM01G00310.1">
    <property type="protein sequence ID" value="OGLUM01G00310.1"/>
    <property type="gene ID" value="OGLUM01G00310"/>
</dbReference>
<keyword evidence="2" id="KW-1185">Reference proteome</keyword>
<name>A0A0D9Y239_9ORYZ</name>
<dbReference type="Gramene" id="OGLUM01G00310.1">
    <property type="protein sequence ID" value="OGLUM01G00310.1"/>
    <property type="gene ID" value="OGLUM01G00310"/>
</dbReference>
<sequence>MAINEAVDKALKLIIGLDPLDVSTTQWTVLKAQYACPDKEIQCSEELVGARGAFAALM</sequence>
<dbReference type="Proteomes" id="UP000026961">
    <property type="component" value="Chromosome 1"/>
</dbReference>
<dbReference type="HOGENOM" id="CLU_2982290_0_0_1"/>
<organism evidence="1">
    <name type="scientific">Oryza glumipatula</name>
    <dbReference type="NCBI Taxonomy" id="40148"/>
    <lineage>
        <taxon>Eukaryota</taxon>
        <taxon>Viridiplantae</taxon>
        <taxon>Streptophyta</taxon>
        <taxon>Embryophyta</taxon>
        <taxon>Tracheophyta</taxon>
        <taxon>Spermatophyta</taxon>
        <taxon>Magnoliopsida</taxon>
        <taxon>Liliopsida</taxon>
        <taxon>Poales</taxon>
        <taxon>Poaceae</taxon>
        <taxon>BOP clade</taxon>
        <taxon>Oryzoideae</taxon>
        <taxon>Oryzeae</taxon>
        <taxon>Oryzinae</taxon>
        <taxon>Oryza</taxon>
    </lineage>
</organism>
<evidence type="ECO:0000313" key="1">
    <source>
        <dbReference type="EnsemblPlants" id="OGLUM01G00310.1"/>
    </source>
</evidence>
<proteinExistence type="predicted"/>
<reference evidence="1" key="2">
    <citation type="submission" date="2015-04" db="UniProtKB">
        <authorList>
            <consortium name="EnsemblPlants"/>
        </authorList>
    </citation>
    <scope>IDENTIFICATION</scope>
</reference>
<protein>
    <submittedName>
        <fullName evidence="1">Uncharacterized protein</fullName>
    </submittedName>
</protein>
<dbReference type="AlphaFoldDB" id="A0A0D9Y239"/>
<evidence type="ECO:0000313" key="2">
    <source>
        <dbReference type="Proteomes" id="UP000026961"/>
    </source>
</evidence>